<evidence type="ECO:0000313" key="1">
    <source>
        <dbReference type="EMBL" id="EMR00565.1"/>
    </source>
</evidence>
<sequence>MTDEIELKTLDRAREQLATMLELVERGQVRCSAATKKPTAATMRMLAEALPGGDFYADEHLCAFAWPLLLQAGGLASGTKLELTAKGRTALKKDPDEVLLGLWDRWVKAGVIDELSRIEAVKGQRRTNVLSGLKNRRFMAAEVLSVLSVNEFTMVTQAHSDSIGDGAHFTVVRNDMAAFKLYIEDPQYGSLGYDHVDFEGTVDRRYLMVLLFEYAATLGLVDVRYVDSNLALDDYEDFWGTEQLTRLSRYDGLRAVRLTTLGQRAKG</sequence>
<proteinExistence type="predicted"/>
<protein>
    <submittedName>
        <fullName evidence="1">Uncharacterized protein</fullName>
    </submittedName>
</protein>
<dbReference type="AlphaFoldDB" id="M7NFF7"/>
<keyword evidence="2" id="KW-1185">Reference proteome</keyword>
<organism evidence="1 2">
    <name type="scientific">Paeniglutamicibacter gangotriensis Lz1y</name>
    <dbReference type="NCBI Taxonomy" id="1276920"/>
    <lineage>
        <taxon>Bacteria</taxon>
        <taxon>Bacillati</taxon>
        <taxon>Actinomycetota</taxon>
        <taxon>Actinomycetes</taxon>
        <taxon>Micrococcales</taxon>
        <taxon>Micrococcaceae</taxon>
        <taxon>Paeniglutamicibacter</taxon>
    </lineage>
</organism>
<name>M7NFF7_9MICC</name>
<dbReference type="EMBL" id="AOCK01000001">
    <property type="protein sequence ID" value="EMR00565.1"/>
    <property type="molecule type" value="Genomic_DNA"/>
</dbReference>
<evidence type="ECO:0000313" key="2">
    <source>
        <dbReference type="Proteomes" id="UP000012015"/>
    </source>
</evidence>
<reference evidence="1 2" key="1">
    <citation type="journal article" date="2013" name="Genome Announc.">
        <title>Draft Genome Sequence of Arthrobacter gangotriensis Strain Lz1yT, Isolated from a Penguin Rookery Soil Sample Collected in Antarctica, near the Indian Station Dakshin Gangotri.</title>
        <authorList>
            <person name="Shivaji S."/>
            <person name="Ara S."/>
            <person name="Bandi S."/>
            <person name="Singh A."/>
            <person name="Kumar Pinnaka A."/>
        </authorList>
    </citation>
    <scope>NUCLEOTIDE SEQUENCE [LARGE SCALE GENOMIC DNA]</scope>
    <source>
        <strain evidence="1 2">Lz1y</strain>
    </source>
</reference>
<dbReference type="RefSeq" id="WP_007269779.1">
    <property type="nucleotide sequence ID" value="NZ_AOCK01000001.1"/>
</dbReference>
<dbReference type="eggNOG" id="ENOG502Z8IP">
    <property type="taxonomic scope" value="Bacteria"/>
</dbReference>
<dbReference type="STRING" id="1276920.ADIAG_00572"/>
<dbReference type="Proteomes" id="UP000012015">
    <property type="component" value="Unassembled WGS sequence"/>
</dbReference>
<gene>
    <name evidence="1" type="ORF">ADIAG_00572</name>
</gene>
<dbReference type="PATRIC" id="fig|1276920.7.peg.574"/>
<comment type="caution">
    <text evidence="1">The sequence shown here is derived from an EMBL/GenBank/DDBJ whole genome shotgun (WGS) entry which is preliminary data.</text>
</comment>
<accession>M7NFF7</accession>